<keyword evidence="1" id="KW-1133">Transmembrane helix</keyword>
<dbReference type="EMBL" id="MDEK01000003">
    <property type="protein sequence ID" value="PPU84274.1"/>
    <property type="molecule type" value="Genomic_DNA"/>
</dbReference>
<comment type="caution">
    <text evidence="2">The sequence shown here is derived from an EMBL/GenBank/DDBJ whole genome shotgun (WGS) entry which is preliminary data.</text>
</comment>
<gene>
    <name evidence="2" type="ORF">XsacCFBP4641_04205</name>
</gene>
<dbReference type="Proteomes" id="UP000247346">
    <property type="component" value="Unassembled WGS sequence"/>
</dbReference>
<protein>
    <submittedName>
        <fullName evidence="2">Uncharacterized protein</fullName>
    </submittedName>
</protein>
<dbReference type="OrthoDB" id="3802671at2"/>
<feature type="transmembrane region" description="Helical" evidence="1">
    <location>
        <begin position="163"/>
        <end position="181"/>
    </location>
</feature>
<feature type="transmembrane region" description="Helical" evidence="1">
    <location>
        <begin position="114"/>
        <end position="132"/>
    </location>
</feature>
<keyword evidence="1" id="KW-0472">Membrane</keyword>
<feature type="transmembrane region" description="Helical" evidence="1">
    <location>
        <begin position="28"/>
        <end position="49"/>
    </location>
</feature>
<feature type="transmembrane region" description="Helical" evidence="1">
    <location>
        <begin position="55"/>
        <end position="76"/>
    </location>
</feature>
<name>A0A2P5Z7C8_9XANT</name>
<dbReference type="RefSeq" id="WP_010342577.1">
    <property type="nucleotide sequence ID" value="NZ_CP132343.1"/>
</dbReference>
<organism evidence="2 3">
    <name type="scientific">Xanthomonas sacchari</name>
    <dbReference type="NCBI Taxonomy" id="56458"/>
    <lineage>
        <taxon>Bacteria</taxon>
        <taxon>Pseudomonadati</taxon>
        <taxon>Pseudomonadota</taxon>
        <taxon>Gammaproteobacteria</taxon>
        <taxon>Lysobacterales</taxon>
        <taxon>Lysobacteraceae</taxon>
        <taxon>Xanthomonas</taxon>
    </lineage>
</organism>
<dbReference type="AlphaFoldDB" id="A0A2P5Z7C8"/>
<dbReference type="GeneID" id="93879344"/>
<evidence type="ECO:0000313" key="2">
    <source>
        <dbReference type="EMBL" id="PPU84274.1"/>
    </source>
</evidence>
<feature type="transmembrane region" description="Helical" evidence="1">
    <location>
        <begin position="265"/>
        <end position="286"/>
    </location>
</feature>
<reference evidence="2 3" key="1">
    <citation type="submission" date="2016-08" db="EMBL/GenBank/DDBJ databases">
        <authorList>
            <person name="Seilhamer J.J."/>
        </authorList>
    </citation>
    <scope>NUCLEOTIDE SEQUENCE [LARGE SCALE GENOMIC DNA]</scope>
    <source>
        <strain evidence="2 3">CFBP4641</strain>
    </source>
</reference>
<feature type="transmembrane region" description="Helical" evidence="1">
    <location>
        <begin position="193"/>
        <end position="212"/>
    </location>
</feature>
<evidence type="ECO:0000313" key="3">
    <source>
        <dbReference type="Proteomes" id="UP000247346"/>
    </source>
</evidence>
<sequence length="434" mass="47519">MTEMALRGGSLGLIGDTLRLWFRYLPQLLAVALAGLLLNELLLQAAVWIGYQNRLAGLLSLTLVVLVKLVIFVLLFETLRPALPGIASAALAEQADASAAEDAGRARLRRLSTIVSQALVPFFAYYAAWGFLGETIRAYGREGLGQFNPFDPTYRGSLFEVSGGWWLAASVALLWLIRRAAKKQKQRSAHPAWNVLIVLCEAGWTFVGMYVLTEWKGGVFRWLAHLRIADLGQQLWQGISHPIGVAHAALPGAVEQAPPGVADTLVAIFFSALLPVVWLALAALIYRYDVHNAEWNASAKWSSKVDGTLGLWRKLPTWLRDFIGHFWAGTVSRYRAAANSVQLAGATGLAALVTLIVLYRALDWASAWAWMGLTRLIGPHPQVVWQAIANQLSVVLGMPSDPGEGILPQTLKICLLAATLERAFRAGRSWRALK</sequence>
<accession>A0A2P5Z7C8</accession>
<proteinExistence type="predicted"/>
<keyword evidence="1" id="KW-0812">Transmembrane</keyword>
<evidence type="ECO:0000256" key="1">
    <source>
        <dbReference type="SAM" id="Phobius"/>
    </source>
</evidence>
<feature type="transmembrane region" description="Helical" evidence="1">
    <location>
        <begin position="343"/>
        <end position="362"/>
    </location>
</feature>
<dbReference type="STRING" id="56458.SB85_03030"/>